<dbReference type="Gene3D" id="3.40.50.2000">
    <property type="entry name" value="Glycogen Phosphorylase B"/>
    <property type="match status" value="2"/>
</dbReference>
<evidence type="ECO:0000313" key="4">
    <source>
        <dbReference type="Proteomes" id="UP001595935"/>
    </source>
</evidence>
<keyword evidence="3" id="KW-0328">Glycosyltransferase</keyword>
<keyword evidence="4" id="KW-1185">Reference proteome</keyword>
<gene>
    <name evidence="3" type="ORF">ACFO5S_10470</name>
</gene>
<dbReference type="EC" id="2.4.-.-" evidence="3"/>
<organism evidence="3 4">
    <name type="scientific">Flavobacterium branchiicola</name>
    <dbReference type="NCBI Taxonomy" id="1114875"/>
    <lineage>
        <taxon>Bacteria</taxon>
        <taxon>Pseudomonadati</taxon>
        <taxon>Bacteroidota</taxon>
        <taxon>Flavobacteriia</taxon>
        <taxon>Flavobacteriales</taxon>
        <taxon>Flavobacteriaceae</taxon>
        <taxon>Flavobacterium</taxon>
    </lineage>
</organism>
<evidence type="ECO:0000256" key="1">
    <source>
        <dbReference type="ARBA" id="ARBA00022679"/>
    </source>
</evidence>
<reference evidence="4" key="1">
    <citation type="journal article" date="2019" name="Int. J. Syst. Evol. Microbiol.">
        <title>The Global Catalogue of Microorganisms (GCM) 10K type strain sequencing project: providing services to taxonomists for standard genome sequencing and annotation.</title>
        <authorList>
            <consortium name="The Broad Institute Genomics Platform"/>
            <consortium name="The Broad Institute Genome Sequencing Center for Infectious Disease"/>
            <person name="Wu L."/>
            <person name="Ma J."/>
        </authorList>
    </citation>
    <scope>NUCLEOTIDE SEQUENCE [LARGE SCALE GENOMIC DNA]</scope>
    <source>
        <strain evidence="4">WYCCWR 13023</strain>
    </source>
</reference>
<accession>A0ABV9PCE2</accession>
<dbReference type="CDD" id="cd03801">
    <property type="entry name" value="GT4_PimA-like"/>
    <property type="match status" value="1"/>
</dbReference>
<dbReference type="Proteomes" id="UP001595935">
    <property type="component" value="Unassembled WGS sequence"/>
</dbReference>
<protein>
    <submittedName>
        <fullName evidence="3">Glycosyltransferase family 4 protein</fullName>
        <ecNumber evidence="3">2.4.-.-</ecNumber>
    </submittedName>
</protein>
<keyword evidence="1 3" id="KW-0808">Transferase</keyword>
<evidence type="ECO:0000259" key="2">
    <source>
        <dbReference type="Pfam" id="PF00534"/>
    </source>
</evidence>
<dbReference type="SUPFAM" id="SSF53756">
    <property type="entry name" value="UDP-Glycosyltransferase/glycogen phosphorylase"/>
    <property type="match status" value="1"/>
</dbReference>
<dbReference type="Pfam" id="PF00534">
    <property type="entry name" value="Glycos_transf_1"/>
    <property type="match status" value="1"/>
</dbReference>
<dbReference type="PANTHER" id="PTHR46401">
    <property type="entry name" value="GLYCOSYLTRANSFERASE WBBK-RELATED"/>
    <property type="match status" value="1"/>
</dbReference>
<name>A0ABV9PCE2_9FLAO</name>
<evidence type="ECO:0000313" key="3">
    <source>
        <dbReference type="EMBL" id="MFC4747874.1"/>
    </source>
</evidence>
<dbReference type="GO" id="GO:0016757">
    <property type="term" value="F:glycosyltransferase activity"/>
    <property type="evidence" value="ECO:0007669"/>
    <property type="project" value="UniProtKB-KW"/>
</dbReference>
<proteinExistence type="predicted"/>
<dbReference type="InterPro" id="IPR001296">
    <property type="entry name" value="Glyco_trans_1"/>
</dbReference>
<feature type="domain" description="Glycosyl transferase family 1" evidence="2">
    <location>
        <begin position="211"/>
        <end position="373"/>
    </location>
</feature>
<dbReference type="RefSeq" id="WP_213257881.1">
    <property type="nucleotide sequence ID" value="NZ_JAGYWA010000004.1"/>
</dbReference>
<comment type="caution">
    <text evidence="3">The sequence shown here is derived from an EMBL/GenBank/DDBJ whole genome shotgun (WGS) entry which is preliminary data.</text>
</comment>
<dbReference type="EMBL" id="JBHSGV010000004">
    <property type="protein sequence ID" value="MFC4747874.1"/>
    <property type="molecule type" value="Genomic_DNA"/>
</dbReference>
<dbReference type="PANTHER" id="PTHR46401:SF2">
    <property type="entry name" value="GLYCOSYLTRANSFERASE WBBK-RELATED"/>
    <property type="match status" value="1"/>
</dbReference>
<sequence>MTLLIYCDEYPPARSGGIGSVTKIVAEDLVNKGHNVIVVGSYEYGNKLPYFSVDHGVKIYRLTHFKFLRFFPSLMHRLVKAVFRKTFILSQIAKFDFIKTEGIIEKIIKNEKIECFELPDYIHLLSEIKGIVRFKNFKVPTTLRIHGSVSFLGINRGTIKKNQLKNDIAHFGRTQNQTAVSDFSKQFVIDHLNQVEKLITVVHNPVEFKLIKEKPDFIRRSKTILFYGKIIKTKGAFQVINAFNVIGNLYLDWELLLIGGGEIEKAKSLLQPSLQNRVKFTGYLDRGQVVKAIDDSAFCLIPSQFENFSMAPLEVMARGKALIYTSATSGPEIIRTGYNGILVDPYNLEEIVENTKKLIENESYTEELALNGYSAVANNFTTEIISKKLISHYTSLKNTKIN</sequence>